<comment type="caution">
    <text evidence="4">The sequence shown here is derived from an EMBL/GenBank/DDBJ whole genome shotgun (WGS) entry which is preliminary data.</text>
</comment>
<protein>
    <recommendedName>
        <fullName evidence="3">DUF7847 domain-containing protein</fullName>
    </recommendedName>
</protein>
<evidence type="ECO:0000256" key="1">
    <source>
        <dbReference type="SAM" id="MobiDB-lite"/>
    </source>
</evidence>
<feature type="compositionally biased region" description="Polar residues" evidence="1">
    <location>
        <begin position="241"/>
        <end position="255"/>
    </location>
</feature>
<keyword evidence="5" id="KW-1185">Reference proteome</keyword>
<feature type="transmembrane region" description="Helical" evidence="2">
    <location>
        <begin position="21"/>
        <end position="46"/>
    </location>
</feature>
<evidence type="ECO:0000259" key="3">
    <source>
        <dbReference type="Pfam" id="PF25231"/>
    </source>
</evidence>
<accession>A0ABD6A2U1</accession>
<reference evidence="4 5" key="1">
    <citation type="journal article" date="2019" name="Int. J. Syst. Evol. Microbiol.">
        <title>The Global Catalogue of Microorganisms (GCM) 10K type strain sequencing project: providing services to taxonomists for standard genome sequencing and annotation.</title>
        <authorList>
            <consortium name="The Broad Institute Genomics Platform"/>
            <consortium name="The Broad Institute Genome Sequencing Center for Infectious Disease"/>
            <person name="Wu L."/>
            <person name="Ma J."/>
        </authorList>
    </citation>
    <scope>NUCLEOTIDE SEQUENCE [LARGE SCALE GENOMIC DNA]</scope>
    <source>
        <strain evidence="4 5">GX21</strain>
    </source>
</reference>
<dbReference type="AlphaFoldDB" id="A0ABD6A2U1"/>
<proteinExistence type="predicted"/>
<keyword evidence="2" id="KW-0472">Membrane</keyword>
<evidence type="ECO:0000313" key="5">
    <source>
        <dbReference type="Proteomes" id="UP001596434"/>
    </source>
</evidence>
<keyword evidence="2" id="KW-0812">Transmembrane</keyword>
<feature type="transmembrane region" description="Helical" evidence="2">
    <location>
        <begin position="66"/>
        <end position="89"/>
    </location>
</feature>
<feature type="transmembrane region" description="Helical" evidence="2">
    <location>
        <begin position="110"/>
        <end position="131"/>
    </location>
</feature>
<dbReference type="RefSeq" id="WP_340696341.1">
    <property type="nucleotide sequence ID" value="NZ_JBHTAT010000004.1"/>
</dbReference>
<keyword evidence="2" id="KW-1133">Transmembrane helix</keyword>
<sequence>MALRLTNAILDGSRRVLTRTGGLLFVVLLVHETLLITSLNTVVTAADPAAMGDVIGLTLPVSGTVAGVLLAGTLVLNAVYFVVLSRAFARPKSQLSSFPADLVTHRIGRASLTMLVSGCLVLLAVMVGFAFLFLPGLFLSACFFFVIFTIGIEDRGVIGSLKRSWGLSQGNRLRLVALVVIIGISSTVVSFAPTLLRMVDAPVLGDFATILLNSALFIFVYGIMAEAYLQVSERDTGLGGTSTSATVDTRSSPEI</sequence>
<feature type="transmembrane region" description="Helical" evidence="2">
    <location>
        <begin position="207"/>
        <end position="229"/>
    </location>
</feature>
<dbReference type="Pfam" id="PF25231">
    <property type="entry name" value="DUF7847"/>
    <property type="match status" value="1"/>
</dbReference>
<feature type="transmembrane region" description="Helical" evidence="2">
    <location>
        <begin position="175"/>
        <end position="195"/>
    </location>
</feature>
<feature type="region of interest" description="Disordered" evidence="1">
    <location>
        <begin position="236"/>
        <end position="255"/>
    </location>
</feature>
<feature type="domain" description="DUF7847" evidence="3">
    <location>
        <begin position="4"/>
        <end position="230"/>
    </location>
</feature>
<gene>
    <name evidence="4" type="ORF">ACFQKE_17740</name>
</gene>
<dbReference type="Proteomes" id="UP001596434">
    <property type="component" value="Unassembled WGS sequence"/>
</dbReference>
<name>A0ABD6A2U1_9EURY</name>
<evidence type="ECO:0000256" key="2">
    <source>
        <dbReference type="SAM" id="Phobius"/>
    </source>
</evidence>
<dbReference type="GeneID" id="96955393"/>
<organism evidence="4 5">
    <name type="scientific">Haloplanus litoreus</name>
    <dbReference type="NCBI Taxonomy" id="767515"/>
    <lineage>
        <taxon>Archaea</taxon>
        <taxon>Methanobacteriati</taxon>
        <taxon>Methanobacteriota</taxon>
        <taxon>Stenosarchaea group</taxon>
        <taxon>Halobacteria</taxon>
        <taxon>Halobacteriales</taxon>
        <taxon>Haloferacaceae</taxon>
        <taxon>Haloplanus</taxon>
    </lineage>
</organism>
<dbReference type="EMBL" id="JBHTAT010000004">
    <property type="protein sequence ID" value="MFC7257104.1"/>
    <property type="molecule type" value="Genomic_DNA"/>
</dbReference>
<feature type="transmembrane region" description="Helical" evidence="2">
    <location>
        <begin position="137"/>
        <end position="154"/>
    </location>
</feature>
<evidence type="ECO:0000313" key="4">
    <source>
        <dbReference type="EMBL" id="MFC7257104.1"/>
    </source>
</evidence>
<dbReference type="InterPro" id="IPR057169">
    <property type="entry name" value="DUF7847"/>
</dbReference>